<evidence type="ECO:0000313" key="4">
    <source>
        <dbReference type="Proteomes" id="UP000006735"/>
    </source>
</evidence>
<dbReference type="PROSITE" id="PS50883">
    <property type="entry name" value="EAL"/>
    <property type="match status" value="1"/>
</dbReference>
<dbReference type="InterPro" id="IPR000014">
    <property type="entry name" value="PAS"/>
</dbReference>
<gene>
    <name evidence="3" type="primary">Rtn</name>
    <name evidence="3" type="ordered locus">XOO2725</name>
</gene>
<dbReference type="Pfam" id="PF00563">
    <property type="entry name" value="EAL"/>
    <property type="match status" value="1"/>
</dbReference>
<dbReference type="KEGG" id="xoo:XOO2725"/>
<dbReference type="SUPFAM" id="SSF52172">
    <property type="entry name" value="CheY-like"/>
    <property type="match status" value="1"/>
</dbReference>
<protein>
    <submittedName>
        <fullName evidence="3">FOG: EAL domain</fullName>
    </submittedName>
</protein>
<dbReference type="SUPFAM" id="SSF141868">
    <property type="entry name" value="EAL domain-like"/>
    <property type="match status" value="1"/>
</dbReference>
<dbReference type="PANTHER" id="PTHR33121">
    <property type="entry name" value="CYCLIC DI-GMP PHOSPHODIESTERASE PDEF"/>
    <property type="match status" value="1"/>
</dbReference>
<dbReference type="InterPro" id="IPR029787">
    <property type="entry name" value="Nucleotide_cyclase"/>
</dbReference>
<proteinExistence type="predicted"/>
<dbReference type="Gene3D" id="3.30.450.20">
    <property type="entry name" value="PAS domain"/>
    <property type="match status" value="1"/>
</dbReference>
<dbReference type="NCBIfam" id="TIGR00229">
    <property type="entry name" value="sensory_box"/>
    <property type="match status" value="1"/>
</dbReference>
<dbReference type="InterPro" id="IPR035919">
    <property type="entry name" value="EAL_sf"/>
</dbReference>
<dbReference type="Gene3D" id="3.20.20.450">
    <property type="entry name" value="EAL domain"/>
    <property type="match status" value="1"/>
</dbReference>
<evidence type="ECO:0000259" key="2">
    <source>
        <dbReference type="PROSITE" id="PS50887"/>
    </source>
</evidence>
<feature type="domain" description="GGDEF" evidence="2">
    <location>
        <begin position="381"/>
        <end position="513"/>
    </location>
</feature>
<dbReference type="SUPFAM" id="SSF55785">
    <property type="entry name" value="PYP-like sensor domain (PAS domain)"/>
    <property type="match status" value="1"/>
</dbReference>
<dbReference type="SMART" id="SM00267">
    <property type="entry name" value="GGDEF"/>
    <property type="match status" value="1"/>
</dbReference>
<dbReference type="InterPro" id="IPR001633">
    <property type="entry name" value="EAL_dom"/>
</dbReference>
<accession>Q5GZ92</accession>
<dbReference type="PROSITE" id="PS50887">
    <property type="entry name" value="GGDEF"/>
    <property type="match status" value="1"/>
</dbReference>
<dbReference type="InterPro" id="IPR035965">
    <property type="entry name" value="PAS-like_dom_sf"/>
</dbReference>
<dbReference type="PANTHER" id="PTHR33121:SF79">
    <property type="entry name" value="CYCLIC DI-GMP PHOSPHODIESTERASE PDED-RELATED"/>
    <property type="match status" value="1"/>
</dbReference>
<dbReference type="InterPro" id="IPR050706">
    <property type="entry name" value="Cyclic-di-GMP_PDE-like"/>
</dbReference>
<dbReference type="HOGENOM" id="CLU_000445_70_50_6"/>
<organism evidence="3 4">
    <name type="scientific">Xanthomonas oryzae pv. oryzae (strain KACC10331 / KXO85)</name>
    <dbReference type="NCBI Taxonomy" id="291331"/>
    <lineage>
        <taxon>Bacteria</taxon>
        <taxon>Pseudomonadati</taxon>
        <taxon>Pseudomonadota</taxon>
        <taxon>Gammaproteobacteria</taxon>
        <taxon>Lysobacterales</taxon>
        <taxon>Lysobacteraceae</taxon>
        <taxon>Xanthomonas</taxon>
    </lineage>
</organism>
<dbReference type="STRING" id="291331.XOO2725"/>
<evidence type="ECO:0000313" key="3">
    <source>
        <dbReference type="EMBL" id="AAW75979.1"/>
    </source>
</evidence>
<dbReference type="Proteomes" id="UP000006735">
    <property type="component" value="Chromosome"/>
</dbReference>
<dbReference type="CDD" id="cd00130">
    <property type="entry name" value="PAS"/>
    <property type="match status" value="1"/>
</dbReference>
<dbReference type="SUPFAM" id="SSF55073">
    <property type="entry name" value="Nucleotide cyclase"/>
    <property type="match status" value="1"/>
</dbReference>
<dbReference type="CDD" id="cd01948">
    <property type="entry name" value="EAL"/>
    <property type="match status" value="1"/>
</dbReference>
<dbReference type="InterPro" id="IPR043128">
    <property type="entry name" value="Rev_trsase/Diguanyl_cyclase"/>
</dbReference>
<dbReference type="Pfam" id="PF00990">
    <property type="entry name" value="GGDEF"/>
    <property type="match status" value="1"/>
</dbReference>
<keyword evidence="4" id="KW-1185">Reference proteome</keyword>
<dbReference type="InterPro" id="IPR000160">
    <property type="entry name" value="GGDEF_dom"/>
</dbReference>
<feature type="domain" description="EAL" evidence="1">
    <location>
        <begin position="524"/>
        <end position="771"/>
    </location>
</feature>
<name>Q5GZ92_XANOR</name>
<reference evidence="3 4" key="1">
    <citation type="journal article" date="2005" name="Nucleic Acids Res.">
        <title>The genome sequence of Xanthomonas oryzae pathovar oryzae KACC10331, the bacterial blight pathogen of rice.</title>
        <authorList>
            <person name="Lee B.M."/>
            <person name="Park Y.J."/>
            <person name="Park D.S."/>
            <person name="Kang H.W."/>
            <person name="Kim J.G."/>
            <person name="Song E.S."/>
            <person name="Park I.C."/>
            <person name="Yoon U.H."/>
            <person name="Hahn J.H."/>
            <person name="Koo B.S."/>
            <person name="Lee G.B."/>
            <person name="Kim H."/>
            <person name="Park H.S."/>
            <person name="Yoon K.O."/>
            <person name="Kim J.H."/>
            <person name="Jung C.H."/>
            <person name="Koh N.H."/>
            <person name="Seo J.S."/>
            <person name="Go S.J."/>
        </authorList>
    </citation>
    <scope>NUCLEOTIDE SEQUENCE [LARGE SCALE GENOMIC DNA]</scope>
    <source>
        <strain evidence="4">KACC10331 / KXO85</strain>
    </source>
</reference>
<evidence type="ECO:0000259" key="1">
    <source>
        <dbReference type="PROSITE" id="PS50883"/>
    </source>
</evidence>
<dbReference type="Gene3D" id="3.30.70.270">
    <property type="match status" value="1"/>
</dbReference>
<dbReference type="SMART" id="SM00052">
    <property type="entry name" value="EAL"/>
    <property type="match status" value="1"/>
</dbReference>
<dbReference type="NCBIfam" id="TIGR00254">
    <property type="entry name" value="GGDEF"/>
    <property type="match status" value="1"/>
</dbReference>
<dbReference type="AlphaFoldDB" id="Q5GZ92"/>
<dbReference type="EMBL" id="AE013598">
    <property type="protein sequence ID" value="AAW75979.1"/>
    <property type="molecule type" value="Genomic_DNA"/>
</dbReference>
<dbReference type="InterPro" id="IPR011006">
    <property type="entry name" value="CheY-like_superfamily"/>
</dbReference>
<dbReference type="GO" id="GO:0071111">
    <property type="term" value="F:cyclic-guanylate-specific phosphodiesterase activity"/>
    <property type="evidence" value="ECO:0007669"/>
    <property type="project" value="InterPro"/>
</dbReference>
<sequence>MRRGAWRNPDGKALPVTHRKRGRQYRRRLCMNSKHSNPVDILRTTHFTLKYCSTSHTRCGMLHTRGRAQPLGVLNPVSREPHMQKGKDLTLRLMIVDDSVESAETIVTALRNGGIAVRPSRPQNQEELANMLSGQIDLAILGQAQQIPMSALQTQIAGSGKDIPVILLAERIEENALVEAASHGVRAIALRNRPAHLLALVRSEWNDLQARRGLRRIEAQMRETERRCDALIASSRDPIAYVHEGMHIRANDAYLEMFGFESFDDVEGISLLDMIAAQYVDDFKQLLKAMSKGEPPPAQYKLDARRVEGDTFPATMEFATATYEGEPCIQVVFRRREEFDPELAREVEDLRQRDQVTGLLNRPTFMVALEQAVAQAGRSEGQSGFLLIEPDHYARILPEFGLDSADALIAALAAHVASVLDDSVVAARFGEHSFALLMNGNYARTHALAEIVRDAFAQHVFSVGVRSATVTVSIGGVQIGEKIASIGQVLNRGTEAVRTTAELGGNAISIYDPAAADRAEEERIERWVKQLREALVGDGFVLYYQPVLNLQGEPLELYQAFLRLERNGEMMSPNAFMAIAEEHDLVTEIDRWVVARAIRQLGERQRAGHKTHLLVRIGPNSFSDPQMIDTIREQLAVYGVPGERLWLQTPESKVFTHLRNAQQFLSAVSAMGCKVGLEQFGSGLDSFQLLAHFQPAFLKLDRGITGDIASARESQEKIREITSRAQPAGILTMAEFVADAQSMSSFFTAGVDYVQGDFVAPTGPLMNYEFG</sequence>